<dbReference type="GO" id="GO:0005886">
    <property type="term" value="C:plasma membrane"/>
    <property type="evidence" value="ECO:0007669"/>
    <property type="project" value="UniProtKB-SubCell"/>
</dbReference>
<protein>
    <submittedName>
        <fullName evidence="11">Odorant receptor 43a-like</fullName>
    </submittedName>
</protein>
<evidence type="ECO:0000256" key="9">
    <source>
        <dbReference type="ARBA" id="ARBA00023224"/>
    </source>
</evidence>
<dbReference type="OrthoDB" id="7518335at2759"/>
<dbReference type="GO" id="GO:0005549">
    <property type="term" value="F:odorant binding"/>
    <property type="evidence" value="ECO:0007669"/>
    <property type="project" value="InterPro"/>
</dbReference>
<evidence type="ECO:0000256" key="5">
    <source>
        <dbReference type="ARBA" id="ARBA00022725"/>
    </source>
</evidence>
<comment type="subcellular location">
    <subcellularLocation>
        <location evidence="1">Cell membrane</location>
        <topology evidence="1">Multi-pass membrane protein</topology>
    </subcellularLocation>
</comment>
<keyword evidence="2" id="KW-1003">Cell membrane</keyword>
<organism evidence="10 11">
    <name type="scientific">Pogonomyrmex barbatus</name>
    <name type="common">red harvester ant</name>
    <dbReference type="NCBI Taxonomy" id="144034"/>
    <lineage>
        <taxon>Eukaryota</taxon>
        <taxon>Metazoa</taxon>
        <taxon>Ecdysozoa</taxon>
        <taxon>Arthropoda</taxon>
        <taxon>Hexapoda</taxon>
        <taxon>Insecta</taxon>
        <taxon>Pterygota</taxon>
        <taxon>Neoptera</taxon>
        <taxon>Endopterygota</taxon>
        <taxon>Hymenoptera</taxon>
        <taxon>Apocrita</taxon>
        <taxon>Aculeata</taxon>
        <taxon>Formicoidea</taxon>
        <taxon>Formicidae</taxon>
        <taxon>Myrmicinae</taxon>
        <taxon>Pogonomyrmex</taxon>
    </lineage>
</organism>
<reference evidence="11" key="1">
    <citation type="submission" date="2025-08" db="UniProtKB">
        <authorList>
            <consortium name="RefSeq"/>
        </authorList>
    </citation>
    <scope>IDENTIFICATION</scope>
</reference>
<dbReference type="PANTHER" id="PTHR21137">
    <property type="entry name" value="ODORANT RECEPTOR"/>
    <property type="match status" value="1"/>
</dbReference>
<evidence type="ECO:0000313" key="11">
    <source>
        <dbReference type="RefSeq" id="XP_025074331.1"/>
    </source>
</evidence>
<dbReference type="GeneID" id="105428358"/>
<dbReference type="GO" id="GO:0004984">
    <property type="term" value="F:olfactory receptor activity"/>
    <property type="evidence" value="ECO:0007669"/>
    <property type="project" value="InterPro"/>
</dbReference>
<name>A0A8N1S6G9_9HYME</name>
<keyword evidence="6" id="KW-1133">Transmembrane helix</keyword>
<evidence type="ECO:0000256" key="4">
    <source>
        <dbReference type="ARBA" id="ARBA00022692"/>
    </source>
</evidence>
<dbReference type="Pfam" id="PF02949">
    <property type="entry name" value="7tm_6"/>
    <property type="match status" value="1"/>
</dbReference>
<dbReference type="AlphaFoldDB" id="A0A8N1S6G9"/>
<evidence type="ECO:0000256" key="6">
    <source>
        <dbReference type="ARBA" id="ARBA00022989"/>
    </source>
</evidence>
<keyword evidence="5" id="KW-0552">Olfaction</keyword>
<evidence type="ECO:0000256" key="1">
    <source>
        <dbReference type="ARBA" id="ARBA00004651"/>
    </source>
</evidence>
<dbReference type="RefSeq" id="XP_025074331.1">
    <property type="nucleotide sequence ID" value="XM_025218546.1"/>
</dbReference>
<proteinExistence type="predicted"/>
<evidence type="ECO:0000256" key="3">
    <source>
        <dbReference type="ARBA" id="ARBA00022606"/>
    </source>
</evidence>
<keyword evidence="3" id="KW-0716">Sensory transduction</keyword>
<dbReference type="GO" id="GO:0007165">
    <property type="term" value="P:signal transduction"/>
    <property type="evidence" value="ECO:0007669"/>
    <property type="project" value="UniProtKB-KW"/>
</dbReference>
<keyword evidence="10" id="KW-1185">Reference proteome</keyword>
<keyword evidence="7" id="KW-0472">Membrane</keyword>
<dbReference type="InterPro" id="IPR004117">
    <property type="entry name" value="7tm6_olfct_rcpt"/>
</dbReference>
<evidence type="ECO:0000256" key="8">
    <source>
        <dbReference type="ARBA" id="ARBA00023170"/>
    </source>
</evidence>
<evidence type="ECO:0000256" key="2">
    <source>
        <dbReference type="ARBA" id="ARBA00022475"/>
    </source>
</evidence>
<accession>A0A8N1S6G9</accession>
<evidence type="ECO:0000256" key="7">
    <source>
        <dbReference type="ARBA" id="ARBA00023136"/>
    </source>
</evidence>
<keyword evidence="4" id="KW-0812">Transmembrane</keyword>
<evidence type="ECO:0000313" key="10">
    <source>
        <dbReference type="Proteomes" id="UP000504615"/>
    </source>
</evidence>
<keyword evidence="9" id="KW-0807">Transducer</keyword>
<dbReference type="Proteomes" id="UP000504615">
    <property type="component" value="Unplaced"/>
</dbReference>
<dbReference type="PANTHER" id="PTHR21137:SF35">
    <property type="entry name" value="ODORANT RECEPTOR 19A-RELATED"/>
    <property type="match status" value="1"/>
</dbReference>
<keyword evidence="8" id="KW-0675">Receptor</keyword>
<gene>
    <name evidence="11" type="primary">LOC105428358</name>
</gene>
<sequence length="76" mass="8584">MVVINFQCNEIYYAAYSNEWYSLDPKIAKDLLPLLIRGTKPVYLTAGKIFPMTMTTFCGLIKTSAGYISVLHTTRS</sequence>